<feature type="transmembrane region" description="Helical" evidence="13">
    <location>
        <begin position="15"/>
        <end position="36"/>
    </location>
</feature>
<organism evidence="15 16">
    <name type="scientific">Exidia glandulosa HHB12029</name>
    <dbReference type="NCBI Taxonomy" id="1314781"/>
    <lineage>
        <taxon>Eukaryota</taxon>
        <taxon>Fungi</taxon>
        <taxon>Dikarya</taxon>
        <taxon>Basidiomycota</taxon>
        <taxon>Agaricomycotina</taxon>
        <taxon>Agaricomycetes</taxon>
        <taxon>Auriculariales</taxon>
        <taxon>Exidiaceae</taxon>
        <taxon>Exidia</taxon>
    </lineage>
</organism>
<dbReference type="PRINTS" id="PR00075">
    <property type="entry name" value="FACDDSATRASE"/>
</dbReference>
<keyword evidence="16" id="KW-1185">Reference proteome</keyword>
<dbReference type="EC" id="1.14.19.1" evidence="11"/>
<dbReference type="PANTHER" id="PTHR11351">
    <property type="entry name" value="ACYL-COA DESATURASE"/>
    <property type="match status" value="1"/>
</dbReference>
<dbReference type="PANTHER" id="PTHR11351:SF31">
    <property type="entry name" value="DESATURASE 1, ISOFORM A-RELATED"/>
    <property type="match status" value="1"/>
</dbReference>
<evidence type="ECO:0000256" key="5">
    <source>
        <dbReference type="ARBA" id="ARBA00022832"/>
    </source>
</evidence>
<keyword evidence="7 11" id="KW-0560">Oxidoreductase</keyword>
<feature type="domain" description="Cytochrome b5 heme-binding" evidence="14">
    <location>
        <begin position="310"/>
        <end position="396"/>
    </location>
</feature>
<name>A0A165M151_EXIGL</name>
<reference evidence="15 16" key="1">
    <citation type="journal article" date="2016" name="Mol. Biol. Evol.">
        <title>Comparative Genomics of Early-Diverging Mushroom-Forming Fungi Provides Insights into the Origins of Lignocellulose Decay Capabilities.</title>
        <authorList>
            <person name="Nagy L.G."/>
            <person name="Riley R."/>
            <person name="Tritt A."/>
            <person name="Adam C."/>
            <person name="Daum C."/>
            <person name="Floudas D."/>
            <person name="Sun H."/>
            <person name="Yadav J.S."/>
            <person name="Pangilinan J."/>
            <person name="Larsson K.H."/>
            <person name="Matsuura K."/>
            <person name="Barry K."/>
            <person name="Labutti K."/>
            <person name="Kuo R."/>
            <person name="Ohm R.A."/>
            <person name="Bhattacharya S.S."/>
            <person name="Shirouzu T."/>
            <person name="Yoshinaga Y."/>
            <person name="Martin F.M."/>
            <person name="Grigoriev I.V."/>
            <person name="Hibbett D.S."/>
        </authorList>
    </citation>
    <scope>NUCLEOTIDE SEQUENCE [LARGE SCALE GENOMIC DNA]</scope>
    <source>
        <strain evidence="15 16">HHB12029</strain>
    </source>
</reference>
<evidence type="ECO:0000256" key="13">
    <source>
        <dbReference type="SAM" id="Phobius"/>
    </source>
</evidence>
<comment type="function">
    <text evidence="11">Stearoyl-CoA desaturase that utilizes O(2) and electrons from reduced cytochrome b5 to introduce the first double bond into saturated fatty acyl-CoA substrates.</text>
</comment>
<keyword evidence="5 11" id="KW-0276">Fatty acid metabolism</keyword>
<keyword evidence="6 13" id="KW-1133">Transmembrane helix</keyword>
<dbReference type="SUPFAM" id="SSF55856">
    <property type="entry name" value="Cytochrome b5-like heme/steroid binding domain"/>
    <property type="match status" value="1"/>
</dbReference>
<evidence type="ECO:0000256" key="10">
    <source>
        <dbReference type="ARBA" id="ARBA00023160"/>
    </source>
</evidence>
<keyword evidence="11" id="KW-0408">Iron</keyword>
<protein>
    <recommendedName>
        <fullName evidence="11">Acyl-CoA desaturase</fullName>
        <ecNumber evidence="11">1.14.19.1</ecNumber>
    </recommendedName>
</protein>
<dbReference type="InterPro" id="IPR001199">
    <property type="entry name" value="Cyt_B5-like_heme/steroid-bd"/>
</dbReference>
<evidence type="ECO:0000259" key="14">
    <source>
        <dbReference type="PROSITE" id="PS50255"/>
    </source>
</evidence>
<dbReference type="STRING" id="1314781.A0A165M151"/>
<evidence type="ECO:0000256" key="11">
    <source>
        <dbReference type="PIRNR" id="PIRNR000345"/>
    </source>
</evidence>
<dbReference type="InterPro" id="IPR015876">
    <property type="entry name" value="Acyl-CoA_DS"/>
</dbReference>
<dbReference type="PROSITE" id="PS50255">
    <property type="entry name" value="CYTOCHROME_B5_2"/>
    <property type="match status" value="1"/>
</dbReference>
<feature type="transmembrane region" description="Helical" evidence="13">
    <location>
        <begin position="161"/>
        <end position="182"/>
    </location>
</feature>
<evidence type="ECO:0000256" key="2">
    <source>
        <dbReference type="ARBA" id="ARBA00009295"/>
    </source>
</evidence>
<keyword evidence="11" id="KW-0349">Heme</keyword>
<dbReference type="CDD" id="cd03505">
    <property type="entry name" value="Delta9-FADS-like"/>
    <property type="match status" value="1"/>
</dbReference>
<evidence type="ECO:0000256" key="1">
    <source>
        <dbReference type="ARBA" id="ARBA00004141"/>
    </source>
</evidence>
<evidence type="ECO:0000256" key="12">
    <source>
        <dbReference type="RuleBase" id="RU000581"/>
    </source>
</evidence>
<keyword evidence="11" id="KW-0249">Electron transport</keyword>
<dbReference type="InterPro" id="IPR036400">
    <property type="entry name" value="Cyt_B5-like_heme/steroid_sf"/>
</dbReference>
<evidence type="ECO:0000256" key="8">
    <source>
        <dbReference type="ARBA" id="ARBA00023098"/>
    </source>
</evidence>
<accession>A0A165M151</accession>
<dbReference type="PIRSF" id="PIRSF000345">
    <property type="entry name" value="OLE1"/>
    <property type="match status" value="1"/>
</dbReference>
<feature type="transmembrane region" description="Helical" evidence="13">
    <location>
        <begin position="78"/>
        <end position="98"/>
    </location>
</feature>
<keyword evidence="11" id="KW-0813">Transport</keyword>
<comment type="subcellular location">
    <subcellularLocation>
        <location evidence="1">Membrane</location>
        <topology evidence="1">Multi-pass membrane protein</topology>
    </subcellularLocation>
</comment>
<evidence type="ECO:0000313" key="16">
    <source>
        <dbReference type="Proteomes" id="UP000077266"/>
    </source>
</evidence>
<dbReference type="GO" id="GO:0005506">
    <property type="term" value="F:iron ion binding"/>
    <property type="evidence" value="ECO:0007669"/>
    <property type="project" value="TreeGrafter"/>
</dbReference>
<evidence type="ECO:0000256" key="6">
    <source>
        <dbReference type="ARBA" id="ARBA00022989"/>
    </source>
</evidence>
<dbReference type="GO" id="GO:0004768">
    <property type="term" value="F:stearoyl-CoA 9-desaturase activity"/>
    <property type="evidence" value="ECO:0007669"/>
    <property type="project" value="UniProtKB-UniRule"/>
</dbReference>
<comment type="cofactor">
    <cofactor evidence="11">
        <name>Fe(2+)</name>
        <dbReference type="ChEBI" id="CHEBI:29033"/>
    </cofactor>
    <text evidence="11">Expected to bind 2 Fe(2+) ions per subunit.</text>
</comment>
<dbReference type="EMBL" id="KV425916">
    <property type="protein sequence ID" value="KZV98620.1"/>
    <property type="molecule type" value="Genomic_DNA"/>
</dbReference>
<dbReference type="Proteomes" id="UP000077266">
    <property type="component" value="Unassembled WGS sequence"/>
</dbReference>
<dbReference type="InParanoid" id="A0A165M151"/>
<keyword evidence="9 13" id="KW-0472">Membrane</keyword>
<dbReference type="AlphaFoldDB" id="A0A165M151"/>
<comment type="catalytic activity">
    <reaction evidence="11">
        <text>octadecanoyl-CoA + 2 Fe(II)-[cytochrome b5] + O2 + 2 H(+) = (9Z)-octadecenoyl-CoA + 2 Fe(III)-[cytochrome b5] + 2 H2O</text>
        <dbReference type="Rhea" id="RHEA:19721"/>
        <dbReference type="Rhea" id="RHEA-COMP:10438"/>
        <dbReference type="Rhea" id="RHEA-COMP:10439"/>
        <dbReference type="ChEBI" id="CHEBI:15377"/>
        <dbReference type="ChEBI" id="CHEBI:15378"/>
        <dbReference type="ChEBI" id="CHEBI:15379"/>
        <dbReference type="ChEBI" id="CHEBI:29033"/>
        <dbReference type="ChEBI" id="CHEBI:29034"/>
        <dbReference type="ChEBI" id="CHEBI:57387"/>
        <dbReference type="ChEBI" id="CHEBI:57394"/>
        <dbReference type="EC" id="1.14.19.1"/>
    </reaction>
</comment>
<evidence type="ECO:0000256" key="9">
    <source>
        <dbReference type="ARBA" id="ARBA00023136"/>
    </source>
</evidence>
<comment type="domain">
    <text evidence="12">The histidine box domains are involved in binding the catalytic metal ions.</text>
</comment>
<keyword evidence="8 11" id="KW-0443">Lipid metabolism</keyword>
<proteinExistence type="inferred from homology"/>
<evidence type="ECO:0000256" key="3">
    <source>
        <dbReference type="ARBA" id="ARBA00022516"/>
    </source>
</evidence>
<evidence type="ECO:0000256" key="4">
    <source>
        <dbReference type="ARBA" id="ARBA00022692"/>
    </source>
</evidence>
<keyword evidence="3 11" id="KW-0444">Lipid biosynthesis</keyword>
<evidence type="ECO:0000256" key="7">
    <source>
        <dbReference type="ARBA" id="ARBA00023002"/>
    </source>
</evidence>
<dbReference type="InterPro" id="IPR009160">
    <property type="entry name" value="Acyl-CoA_deSatase_haem/ster-bd"/>
</dbReference>
<keyword evidence="10 11" id="KW-0275">Fatty acid biosynthesis</keyword>
<feature type="transmembrane region" description="Helical" evidence="13">
    <location>
        <begin position="48"/>
        <end position="66"/>
    </location>
</feature>
<dbReference type="OrthoDB" id="10260134at2759"/>
<comment type="similarity">
    <text evidence="2 11 12">Belongs to the fatty acid desaturase type 1 family.</text>
</comment>
<sequence>MQPQQEGCSSVKIEFWLSNALFFVGMHVLAVVVLWIHPPSSLRRETIIMLPFLWHAAMFGITVGYHRFWSHRAFRAGVAVRAVLAVCGAMGVQGSIKVRCLRHRLHHRFTDDLIHDPYAATRGMLFAHMGWIFYKPSYPRMATVARDDLDRDIVVRVQHRYYVPIAIFSAFAFPSMLAWCWGDALGGLYYGGIWMRLLIWHCTFCVNSLAHWKGLQPYSDEVTARGNTILAMLTNGEGNHNFHAFPHDFRSGLSPAEWDPSKWLIFLLHRLRLVWGIRRAREEDIIWAREDMKRREAGLDFVNVEVDTGAEVWTLERAIEYATHGARCVLVIDRRIVDATALLGDHPGGAALLRRYSLRAGEETWKEGSWAFHGGLNNHSRAAPKRMRELCVARLE</sequence>
<dbReference type="GO" id="GO:0005789">
    <property type="term" value="C:endoplasmic reticulum membrane"/>
    <property type="evidence" value="ECO:0007669"/>
    <property type="project" value="TreeGrafter"/>
</dbReference>
<dbReference type="GO" id="GO:0006636">
    <property type="term" value="P:unsaturated fatty acid biosynthetic process"/>
    <property type="evidence" value="ECO:0007669"/>
    <property type="project" value="UniProtKB-UniRule"/>
</dbReference>
<dbReference type="Gene3D" id="3.10.120.10">
    <property type="entry name" value="Cytochrome b5-like heme/steroid binding domain"/>
    <property type="match status" value="1"/>
</dbReference>
<keyword evidence="11" id="KW-0479">Metal-binding</keyword>
<gene>
    <name evidence="15" type="ORF">EXIGLDRAFT_669322</name>
</gene>
<keyword evidence="4 12" id="KW-0812">Transmembrane</keyword>
<evidence type="ECO:0000313" key="15">
    <source>
        <dbReference type="EMBL" id="KZV98620.1"/>
    </source>
</evidence>